<feature type="region of interest" description="Disordered" evidence="11">
    <location>
        <begin position="1"/>
        <end position="23"/>
    </location>
</feature>
<evidence type="ECO:0000256" key="9">
    <source>
        <dbReference type="PROSITE-ProRule" id="PRU00282"/>
    </source>
</evidence>
<keyword evidence="3 10" id="KW-0813">Transport</keyword>
<dbReference type="EMBL" id="CAJVPP010000861">
    <property type="protein sequence ID" value="CAG8517793.1"/>
    <property type="molecule type" value="Genomic_DNA"/>
</dbReference>
<evidence type="ECO:0000256" key="10">
    <source>
        <dbReference type="RuleBase" id="RU000488"/>
    </source>
</evidence>
<evidence type="ECO:0000256" key="1">
    <source>
        <dbReference type="ARBA" id="ARBA00004225"/>
    </source>
</evidence>
<dbReference type="Proteomes" id="UP000789375">
    <property type="component" value="Unassembled WGS sequence"/>
</dbReference>
<comment type="similarity">
    <text evidence="2 10">Belongs to the mitochondrial carrier (TC 2.A.29) family.</text>
</comment>
<dbReference type="SUPFAM" id="SSF103506">
    <property type="entry name" value="Mitochondrial carrier"/>
    <property type="match status" value="1"/>
</dbReference>
<gene>
    <name evidence="12" type="ORF">FMOSSE_LOCUS4872</name>
</gene>
<dbReference type="GO" id="GO:0031966">
    <property type="term" value="C:mitochondrial membrane"/>
    <property type="evidence" value="ECO:0007669"/>
    <property type="project" value="UniProtKB-SubCell"/>
</dbReference>
<dbReference type="PANTHER" id="PTHR45624">
    <property type="entry name" value="MITOCHONDRIAL BASIC AMINO ACIDS TRANSPORTER-RELATED"/>
    <property type="match status" value="1"/>
</dbReference>
<dbReference type="InterPro" id="IPR002067">
    <property type="entry name" value="MCP"/>
</dbReference>
<comment type="subcellular location">
    <subcellularLocation>
        <location evidence="1">Mitochondrion membrane</location>
        <topology evidence="1">Multi-pass membrane protein</topology>
    </subcellularLocation>
</comment>
<evidence type="ECO:0000256" key="4">
    <source>
        <dbReference type="ARBA" id="ARBA00022692"/>
    </source>
</evidence>
<sequence length="353" mass="38824">MELVQEKTLLNTPTRRGSSKADQGMNNILFGSIAGMAGKLIEYPFDTIKTRLQSQPSDNIQFKGPLDCFRQTLTHEGCWGFYRGLSSPLMGAMLENACLFLAYNHIQTMIREYTTPNYNKSQPPPLTMAHFCISGGLSGSLASFLLTPVELIKCKLQVQETFSYGNSNSGGASVTMNKGPHYKGPWNVITYTLKHHGISGLYRGHSGTFIRETVGGAAWFGTYEFVSSIVSHRISLKEKNVTKNDLSAIELVSAGFLGGASAGMAYNLLIYPVDSIKSQMQTDEEVMRATGKEVIKRGFCKVGRDLYKSDGIKGFYRGCGITIARAVPSNAIIFTTYEILKRHFTGTFNFASS</sequence>
<dbReference type="AlphaFoldDB" id="A0A9N9A4K6"/>
<reference evidence="12" key="1">
    <citation type="submission" date="2021-06" db="EMBL/GenBank/DDBJ databases">
        <authorList>
            <person name="Kallberg Y."/>
            <person name="Tangrot J."/>
            <person name="Rosling A."/>
        </authorList>
    </citation>
    <scope>NUCLEOTIDE SEQUENCE</scope>
    <source>
        <strain evidence="12">87-6 pot B 2015</strain>
    </source>
</reference>
<protein>
    <submittedName>
        <fullName evidence="12">2739_t:CDS:1</fullName>
    </submittedName>
</protein>
<feature type="repeat" description="Solcar" evidence="9">
    <location>
        <begin position="126"/>
        <end position="229"/>
    </location>
</feature>
<dbReference type="PROSITE" id="PS50920">
    <property type="entry name" value="SOLCAR"/>
    <property type="match status" value="3"/>
</dbReference>
<evidence type="ECO:0000256" key="7">
    <source>
        <dbReference type="ARBA" id="ARBA00023128"/>
    </source>
</evidence>
<keyword evidence="5" id="KW-0677">Repeat</keyword>
<evidence type="ECO:0000313" key="13">
    <source>
        <dbReference type="Proteomes" id="UP000789375"/>
    </source>
</evidence>
<keyword evidence="13" id="KW-1185">Reference proteome</keyword>
<dbReference type="Pfam" id="PF00153">
    <property type="entry name" value="Mito_carr"/>
    <property type="match status" value="3"/>
</dbReference>
<dbReference type="InterPro" id="IPR018108">
    <property type="entry name" value="MCP_transmembrane"/>
</dbReference>
<keyword evidence="4 9" id="KW-0812">Transmembrane</keyword>
<dbReference type="Gene3D" id="1.50.40.10">
    <property type="entry name" value="Mitochondrial carrier domain"/>
    <property type="match status" value="2"/>
</dbReference>
<evidence type="ECO:0000313" key="12">
    <source>
        <dbReference type="EMBL" id="CAG8517793.1"/>
    </source>
</evidence>
<proteinExistence type="inferred from homology"/>
<name>A0A9N9A4K6_FUNMO</name>
<organism evidence="12 13">
    <name type="scientific">Funneliformis mosseae</name>
    <name type="common">Endomycorrhizal fungus</name>
    <name type="synonym">Glomus mosseae</name>
    <dbReference type="NCBI Taxonomy" id="27381"/>
    <lineage>
        <taxon>Eukaryota</taxon>
        <taxon>Fungi</taxon>
        <taxon>Fungi incertae sedis</taxon>
        <taxon>Mucoromycota</taxon>
        <taxon>Glomeromycotina</taxon>
        <taxon>Glomeromycetes</taxon>
        <taxon>Glomerales</taxon>
        <taxon>Glomeraceae</taxon>
        <taxon>Funneliformis</taxon>
    </lineage>
</organism>
<comment type="caution">
    <text evidence="12">The sequence shown here is derived from an EMBL/GenBank/DDBJ whole genome shotgun (WGS) entry which is preliminary data.</text>
</comment>
<dbReference type="GO" id="GO:1990575">
    <property type="term" value="P:mitochondrial L-ornithine transmembrane transport"/>
    <property type="evidence" value="ECO:0007669"/>
    <property type="project" value="TreeGrafter"/>
</dbReference>
<dbReference type="PANTHER" id="PTHR45624:SF31">
    <property type="entry name" value="MITOCHONDRIAL ORNITHINE TRANSPORTER 1"/>
    <property type="match status" value="1"/>
</dbReference>
<keyword evidence="7" id="KW-0496">Mitochondrion</keyword>
<dbReference type="GO" id="GO:0000064">
    <property type="term" value="F:L-ornithine transmembrane transporter activity"/>
    <property type="evidence" value="ECO:0007669"/>
    <property type="project" value="TreeGrafter"/>
</dbReference>
<accession>A0A9N9A4K6</accession>
<feature type="compositionally biased region" description="Polar residues" evidence="11">
    <location>
        <begin position="8"/>
        <end position="23"/>
    </location>
</feature>
<evidence type="ECO:0000256" key="3">
    <source>
        <dbReference type="ARBA" id="ARBA00022448"/>
    </source>
</evidence>
<dbReference type="PRINTS" id="PR00926">
    <property type="entry name" value="MITOCARRIER"/>
</dbReference>
<evidence type="ECO:0000256" key="11">
    <source>
        <dbReference type="SAM" id="MobiDB-lite"/>
    </source>
</evidence>
<evidence type="ECO:0000256" key="6">
    <source>
        <dbReference type="ARBA" id="ARBA00022989"/>
    </source>
</evidence>
<evidence type="ECO:0000256" key="8">
    <source>
        <dbReference type="ARBA" id="ARBA00023136"/>
    </source>
</evidence>
<keyword evidence="8 9" id="KW-0472">Membrane</keyword>
<feature type="repeat" description="Solcar" evidence="9">
    <location>
        <begin position="250"/>
        <end position="343"/>
    </location>
</feature>
<evidence type="ECO:0000256" key="2">
    <source>
        <dbReference type="ARBA" id="ARBA00006375"/>
    </source>
</evidence>
<dbReference type="InterPro" id="IPR050567">
    <property type="entry name" value="Mitochondrial_Carrier"/>
</dbReference>
<evidence type="ECO:0000256" key="5">
    <source>
        <dbReference type="ARBA" id="ARBA00022737"/>
    </source>
</evidence>
<dbReference type="InterPro" id="IPR023395">
    <property type="entry name" value="MCP_dom_sf"/>
</dbReference>
<feature type="repeat" description="Solcar" evidence="9">
    <location>
        <begin position="22"/>
        <end position="109"/>
    </location>
</feature>
<keyword evidence="6" id="KW-1133">Transmembrane helix</keyword>